<dbReference type="RefSeq" id="WP_159751371.1">
    <property type="nucleotide sequence ID" value="NZ_WUQX01000001.1"/>
</dbReference>
<sequence>MSVILVTASKDNNFYNFRKELILKLHEMGHELIMVCPYGRKIDYFTQLGCRFVDMDIDRRGTSVVKDLRLVIFYRKLLKREKPDIVLTYTTKCSVYCGFQCGRMNIPYIVNNAGLVESEKEASILQRILRVLYRIGFYKTKCMMYQNTRERDYVNTLLKNRVHYRDIPGSGVNLEEFTYRAYPKNDRLIFNYVARIVDFKGIKEFIECAKYIKGRYPDTRFVIYGDYDDDSYRDRMKALIEGGIIEYGGIQMDMKPYIEQANAVIHASYYEGMTNVVLEHSAMGRPCIGSDIPGVREGIEDGKTGYLFEVKNVDALIKAVEKFICLSDEERALMGKAARLKMEKEFDRNMVTDIYIEEIEQILRKCT</sequence>
<dbReference type="Proteomes" id="UP000460412">
    <property type="component" value="Unassembled WGS sequence"/>
</dbReference>
<evidence type="ECO:0000313" key="4">
    <source>
        <dbReference type="Proteomes" id="UP000460412"/>
    </source>
</evidence>
<reference evidence="3 4" key="1">
    <citation type="submission" date="2019-12" db="EMBL/GenBank/DDBJ databases">
        <title>Sporaefaciens musculi gen. nov., sp. nov., a novel bacterium isolated from the caecum of an obese mouse.</title>
        <authorList>
            <person name="Rasmussen T.S."/>
            <person name="Streidl T."/>
            <person name="Hitch T.C.A."/>
            <person name="Wortmann E."/>
            <person name="Deptula P."/>
            <person name="Hansen M."/>
            <person name="Nielsen D.S."/>
            <person name="Clavel T."/>
            <person name="Vogensen F.K."/>
        </authorList>
    </citation>
    <scope>NUCLEOTIDE SEQUENCE [LARGE SCALE GENOMIC DNA]</scope>
    <source>
        <strain evidence="3 4">WCA-9-b2</strain>
    </source>
</reference>
<dbReference type="CDD" id="cd03808">
    <property type="entry name" value="GT4_CapM-like"/>
    <property type="match status" value="1"/>
</dbReference>
<dbReference type="EMBL" id="WUQX01000001">
    <property type="protein sequence ID" value="MXP76215.1"/>
    <property type="molecule type" value="Genomic_DNA"/>
</dbReference>
<feature type="domain" description="Glycosyltransferase subfamily 4-like N-terminal" evidence="2">
    <location>
        <begin position="16"/>
        <end position="147"/>
    </location>
</feature>
<dbReference type="PANTHER" id="PTHR45947">
    <property type="entry name" value="SULFOQUINOVOSYL TRANSFERASE SQD2"/>
    <property type="match status" value="1"/>
</dbReference>
<proteinExistence type="predicted"/>
<feature type="domain" description="Glycosyl transferase family 1" evidence="1">
    <location>
        <begin position="185"/>
        <end position="339"/>
    </location>
</feature>
<organism evidence="3 4">
    <name type="scientific">Sporofaciens musculi</name>
    <dbReference type="NCBI Taxonomy" id="2681861"/>
    <lineage>
        <taxon>Bacteria</taxon>
        <taxon>Bacillati</taxon>
        <taxon>Bacillota</taxon>
        <taxon>Clostridia</taxon>
        <taxon>Lachnospirales</taxon>
        <taxon>Lachnospiraceae</taxon>
        <taxon>Sporofaciens</taxon>
    </lineage>
</organism>
<dbReference type="PANTHER" id="PTHR45947:SF3">
    <property type="entry name" value="SULFOQUINOVOSYL TRANSFERASE SQD2"/>
    <property type="match status" value="1"/>
</dbReference>
<dbReference type="Gene3D" id="3.40.50.2000">
    <property type="entry name" value="Glycogen Phosphorylase B"/>
    <property type="match status" value="2"/>
</dbReference>
<dbReference type="SUPFAM" id="SSF53756">
    <property type="entry name" value="UDP-Glycosyltransferase/glycogen phosphorylase"/>
    <property type="match status" value="1"/>
</dbReference>
<protein>
    <submittedName>
        <fullName evidence="3">Glycosyltransferase</fullName>
    </submittedName>
</protein>
<gene>
    <name evidence="3" type="ORF">GN277_12670</name>
</gene>
<keyword evidence="3" id="KW-0808">Transferase</keyword>
<dbReference type="Pfam" id="PF13477">
    <property type="entry name" value="Glyco_trans_4_2"/>
    <property type="match status" value="1"/>
</dbReference>
<accession>A0A7X3MGV2</accession>
<dbReference type="InterPro" id="IPR001296">
    <property type="entry name" value="Glyco_trans_1"/>
</dbReference>
<dbReference type="Pfam" id="PF00534">
    <property type="entry name" value="Glycos_transf_1"/>
    <property type="match status" value="1"/>
</dbReference>
<evidence type="ECO:0000259" key="2">
    <source>
        <dbReference type="Pfam" id="PF13477"/>
    </source>
</evidence>
<keyword evidence="4" id="KW-1185">Reference proteome</keyword>
<dbReference type="InterPro" id="IPR028098">
    <property type="entry name" value="Glyco_trans_4-like_N"/>
</dbReference>
<comment type="caution">
    <text evidence="3">The sequence shown here is derived from an EMBL/GenBank/DDBJ whole genome shotgun (WGS) entry which is preliminary data.</text>
</comment>
<evidence type="ECO:0000313" key="3">
    <source>
        <dbReference type="EMBL" id="MXP76215.1"/>
    </source>
</evidence>
<dbReference type="GO" id="GO:0016757">
    <property type="term" value="F:glycosyltransferase activity"/>
    <property type="evidence" value="ECO:0007669"/>
    <property type="project" value="InterPro"/>
</dbReference>
<name>A0A7X3MGV2_9FIRM</name>
<evidence type="ECO:0000259" key="1">
    <source>
        <dbReference type="Pfam" id="PF00534"/>
    </source>
</evidence>
<dbReference type="AlphaFoldDB" id="A0A7X3MGV2"/>
<dbReference type="InterPro" id="IPR050194">
    <property type="entry name" value="Glycosyltransferase_grp1"/>
</dbReference>